<dbReference type="GeneTree" id="ENSGT01030000234551"/>
<keyword evidence="6" id="KW-0865">Zymogen</keyword>
<proteinExistence type="predicted"/>
<dbReference type="PANTHER" id="PTHR24271:SF81">
    <property type="entry name" value="GRANZYME B"/>
    <property type="match status" value="1"/>
</dbReference>
<evidence type="ECO:0000256" key="9">
    <source>
        <dbReference type="ARBA" id="ARBA00038868"/>
    </source>
</evidence>
<sequence>MRNCILHIEMIMFFFPLLPAYAGKIFGGHEVVPHSRPYMALLVRTMSDGSTKHCGGFLLNEDFVMTAAHCQAKTYTVLLGVHNMDKNEKRQKITVEQTFPHKDYNEKTYVNDVMLLKLSSKANFSKNVKPIALPPGNYDSLPKSCGVSGWGRANRSNHYMSPILMEVSVELINDDKCTQGNMYCSKGEKGPGEGDSGGPLVCEDSKAYGVVSSTFKPDSGGPEVHRYAKIPDYRGWIVSTVKNALMKV</sequence>
<evidence type="ECO:0000313" key="13">
    <source>
        <dbReference type="Ensembl" id="ENSAPEP00000011556.1"/>
    </source>
</evidence>
<evidence type="ECO:0000256" key="3">
    <source>
        <dbReference type="ARBA" id="ARBA00022729"/>
    </source>
</evidence>
<dbReference type="OMA" id="RGWIVST"/>
<dbReference type="PROSITE" id="PS00135">
    <property type="entry name" value="TRYPSIN_SER"/>
    <property type="match status" value="1"/>
</dbReference>
<comment type="catalytic activity">
    <reaction evidence="8">
        <text>Preferential cleavage: Arg-|-Xaa, Lys-|-Xaa.</text>
        <dbReference type="EC" id="3.4.21.4"/>
    </reaction>
</comment>
<evidence type="ECO:0000256" key="4">
    <source>
        <dbReference type="ARBA" id="ARBA00022801"/>
    </source>
</evidence>
<dbReference type="InterPro" id="IPR001254">
    <property type="entry name" value="Trypsin_dom"/>
</dbReference>
<evidence type="ECO:0000256" key="10">
    <source>
        <dbReference type="RuleBase" id="RU363034"/>
    </source>
</evidence>
<evidence type="ECO:0000256" key="7">
    <source>
        <dbReference type="ARBA" id="ARBA00023157"/>
    </source>
</evidence>
<keyword evidence="2 10" id="KW-0645">Protease</keyword>
<dbReference type="SUPFAM" id="SSF50494">
    <property type="entry name" value="Trypsin-like serine proteases"/>
    <property type="match status" value="1"/>
</dbReference>
<keyword evidence="3 11" id="KW-0732">Signal</keyword>
<dbReference type="AlphaFoldDB" id="A0A3P8SHD1"/>
<evidence type="ECO:0000256" key="11">
    <source>
        <dbReference type="SAM" id="SignalP"/>
    </source>
</evidence>
<dbReference type="Gene3D" id="2.40.10.10">
    <property type="entry name" value="Trypsin-like serine proteases"/>
    <property type="match status" value="1"/>
</dbReference>
<dbReference type="GO" id="GO:0006508">
    <property type="term" value="P:proteolysis"/>
    <property type="evidence" value="ECO:0007669"/>
    <property type="project" value="UniProtKB-KW"/>
</dbReference>
<keyword evidence="5 10" id="KW-0720">Serine protease</keyword>
<accession>A0A3P8SHD1</accession>
<dbReference type="Pfam" id="PF00089">
    <property type="entry name" value="Trypsin"/>
    <property type="match status" value="1"/>
</dbReference>
<evidence type="ECO:0000256" key="5">
    <source>
        <dbReference type="ARBA" id="ARBA00022825"/>
    </source>
</evidence>
<dbReference type="STRING" id="161767.ENSAPEP00000011556"/>
<dbReference type="PROSITE" id="PS50240">
    <property type="entry name" value="TRYPSIN_DOM"/>
    <property type="match status" value="1"/>
</dbReference>
<keyword evidence="4 10" id="KW-0378">Hydrolase</keyword>
<dbReference type="PROSITE" id="PS00134">
    <property type="entry name" value="TRYPSIN_HIS"/>
    <property type="match status" value="1"/>
</dbReference>
<dbReference type="InterPro" id="IPR001314">
    <property type="entry name" value="Peptidase_S1A"/>
</dbReference>
<dbReference type="InterPro" id="IPR018114">
    <property type="entry name" value="TRYPSIN_HIS"/>
</dbReference>
<comment type="subcellular location">
    <subcellularLocation>
        <location evidence="1">Secreted</location>
        <location evidence="1">Extracellular space</location>
    </subcellularLocation>
</comment>
<feature type="signal peptide" evidence="11">
    <location>
        <begin position="1"/>
        <end position="22"/>
    </location>
</feature>
<reference evidence="13 14" key="1">
    <citation type="submission" date="2018-03" db="EMBL/GenBank/DDBJ databases">
        <title>Finding Nemo's genes: A chromosome-scale reference assembly of the genome of the orange clownfish Amphiprion percula.</title>
        <authorList>
            <person name="Lehmann R."/>
        </authorList>
    </citation>
    <scope>NUCLEOTIDE SEQUENCE</scope>
</reference>
<reference evidence="13" key="3">
    <citation type="submission" date="2025-09" db="UniProtKB">
        <authorList>
            <consortium name="Ensembl"/>
        </authorList>
    </citation>
    <scope>IDENTIFICATION</scope>
</reference>
<dbReference type="EC" id="3.4.21.4" evidence="9"/>
<dbReference type="Ensembl" id="ENSAPET00000011866.1">
    <property type="protein sequence ID" value="ENSAPEP00000011556.1"/>
    <property type="gene ID" value="ENSAPEG00000008262.1"/>
</dbReference>
<dbReference type="InterPro" id="IPR043504">
    <property type="entry name" value="Peptidase_S1_PA_chymotrypsin"/>
</dbReference>
<evidence type="ECO:0000259" key="12">
    <source>
        <dbReference type="PROSITE" id="PS50240"/>
    </source>
</evidence>
<evidence type="ECO:0000256" key="2">
    <source>
        <dbReference type="ARBA" id="ARBA00022670"/>
    </source>
</evidence>
<dbReference type="InterPro" id="IPR033116">
    <property type="entry name" value="TRYPSIN_SER"/>
</dbReference>
<organism evidence="13 14">
    <name type="scientific">Amphiprion percula</name>
    <name type="common">Orange clownfish</name>
    <name type="synonym">Lutjanus percula</name>
    <dbReference type="NCBI Taxonomy" id="161767"/>
    <lineage>
        <taxon>Eukaryota</taxon>
        <taxon>Metazoa</taxon>
        <taxon>Chordata</taxon>
        <taxon>Craniata</taxon>
        <taxon>Vertebrata</taxon>
        <taxon>Euteleostomi</taxon>
        <taxon>Actinopterygii</taxon>
        <taxon>Neopterygii</taxon>
        <taxon>Teleostei</taxon>
        <taxon>Neoteleostei</taxon>
        <taxon>Acanthomorphata</taxon>
        <taxon>Ovalentaria</taxon>
        <taxon>Pomacentridae</taxon>
        <taxon>Amphiprion</taxon>
    </lineage>
</organism>
<dbReference type="FunFam" id="2.40.10.10:FF:000005">
    <property type="entry name" value="Serine protease 37"/>
    <property type="match status" value="1"/>
</dbReference>
<name>A0A3P8SHD1_AMPPE</name>
<dbReference type="Proteomes" id="UP000265080">
    <property type="component" value="Chromosome 2"/>
</dbReference>
<feature type="chain" id="PRO_5017965975" description="trypsin" evidence="11">
    <location>
        <begin position="23"/>
        <end position="248"/>
    </location>
</feature>
<dbReference type="GO" id="GO:0004252">
    <property type="term" value="F:serine-type endopeptidase activity"/>
    <property type="evidence" value="ECO:0007669"/>
    <property type="project" value="UniProtKB-EC"/>
</dbReference>
<evidence type="ECO:0000256" key="6">
    <source>
        <dbReference type="ARBA" id="ARBA00023145"/>
    </source>
</evidence>
<keyword evidence="7" id="KW-1015">Disulfide bond</keyword>
<dbReference type="CDD" id="cd00190">
    <property type="entry name" value="Tryp_SPc"/>
    <property type="match status" value="1"/>
</dbReference>
<dbReference type="GO" id="GO:0005576">
    <property type="term" value="C:extracellular region"/>
    <property type="evidence" value="ECO:0007669"/>
    <property type="project" value="UniProtKB-SubCell"/>
</dbReference>
<keyword evidence="14" id="KW-1185">Reference proteome</keyword>
<evidence type="ECO:0000256" key="8">
    <source>
        <dbReference type="ARBA" id="ARBA00036320"/>
    </source>
</evidence>
<evidence type="ECO:0000256" key="1">
    <source>
        <dbReference type="ARBA" id="ARBA00004239"/>
    </source>
</evidence>
<protein>
    <recommendedName>
        <fullName evidence="9">trypsin</fullName>
        <ecNumber evidence="9">3.4.21.4</ecNumber>
    </recommendedName>
</protein>
<feature type="domain" description="Peptidase S1" evidence="12">
    <location>
        <begin position="25"/>
        <end position="242"/>
    </location>
</feature>
<dbReference type="InterPro" id="IPR009003">
    <property type="entry name" value="Peptidase_S1_PA"/>
</dbReference>
<reference evidence="13" key="2">
    <citation type="submission" date="2025-08" db="UniProtKB">
        <authorList>
            <consortium name="Ensembl"/>
        </authorList>
    </citation>
    <scope>IDENTIFICATION</scope>
</reference>
<evidence type="ECO:0000313" key="14">
    <source>
        <dbReference type="Proteomes" id="UP000265080"/>
    </source>
</evidence>
<dbReference type="PANTHER" id="PTHR24271">
    <property type="entry name" value="KALLIKREIN-RELATED"/>
    <property type="match status" value="1"/>
</dbReference>
<dbReference type="SMART" id="SM00020">
    <property type="entry name" value="Tryp_SPc"/>
    <property type="match status" value="1"/>
</dbReference>
<dbReference type="PRINTS" id="PR00722">
    <property type="entry name" value="CHYMOTRYPSIN"/>
</dbReference>